<feature type="transmembrane region" description="Helical" evidence="5">
    <location>
        <begin position="73"/>
        <end position="91"/>
    </location>
</feature>
<protein>
    <submittedName>
        <fullName evidence="7">Fusaric acid resistance protein-like</fullName>
    </submittedName>
</protein>
<name>A0A212QS21_9PROT</name>
<feature type="transmembrane region" description="Helical" evidence="5">
    <location>
        <begin position="97"/>
        <end position="115"/>
    </location>
</feature>
<dbReference type="OrthoDB" id="9089456at2"/>
<evidence type="ECO:0000256" key="1">
    <source>
        <dbReference type="ARBA" id="ARBA00004141"/>
    </source>
</evidence>
<evidence type="ECO:0000256" key="4">
    <source>
        <dbReference type="ARBA" id="ARBA00023136"/>
    </source>
</evidence>
<evidence type="ECO:0000259" key="6">
    <source>
        <dbReference type="Pfam" id="PF13515"/>
    </source>
</evidence>
<keyword evidence="4 5" id="KW-0472">Membrane</keyword>
<accession>A0A212QS21</accession>
<evidence type="ECO:0000313" key="8">
    <source>
        <dbReference type="Proteomes" id="UP000197065"/>
    </source>
</evidence>
<feature type="domain" description="Integral membrane bound transporter" evidence="6">
    <location>
        <begin position="34"/>
        <end position="156"/>
    </location>
</feature>
<gene>
    <name evidence="7" type="ORF">SAMN07250955_10390</name>
</gene>
<dbReference type="InterPro" id="IPR049453">
    <property type="entry name" value="Memb_transporter_dom"/>
</dbReference>
<sequence length="177" mass="18603">MEPGLSVVRQLAVGSPGRWQGILRALLTTAAALIAYVPTQTLGLQEGFWAAITAIAVTQGEWRLTRTTARDQLLGAAIGGLVALAMVLAVGRHLWSYGLAVGVAAVCCALVRLPAAGRLSGITATIVLLVPSGIYSAGDIAFWRVSEVAWGVIVAVSLVWIVERFREWVGGGRGTLR</sequence>
<dbReference type="Pfam" id="PF13515">
    <property type="entry name" value="FUSC_2"/>
    <property type="match status" value="1"/>
</dbReference>
<evidence type="ECO:0000256" key="5">
    <source>
        <dbReference type="SAM" id="Phobius"/>
    </source>
</evidence>
<keyword evidence="3 5" id="KW-1133">Transmembrane helix</keyword>
<dbReference type="EMBL" id="FYEH01000003">
    <property type="protein sequence ID" value="SNB62314.1"/>
    <property type="molecule type" value="Genomic_DNA"/>
</dbReference>
<dbReference type="AlphaFoldDB" id="A0A212QS21"/>
<keyword evidence="8" id="KW-1185">Reference proteome</keyword>
<evidence type="ECO:0000256" key="2">
    <source>
        <dbReference type="ARBA" id="ARBA00022692"/>
    </source>
</evidence>
<keyword evidence="2 5" id="KW-0812">Transmembrane</keyword>
<evidence type="ECO:0000256" key="3">
    <source>
        <dbReference type="ARBA" id="ARBA00022989"/>
    </source>
</evidence>
<organism evidence="7 8">
    <name type="scientific">Arboricoccus pini</name>
    <dbReference type="NCBI Taxonomy" id="1963835"/>
    <lineage>
        <taxon>Bacteria</taxon>
        <taxon>Pseudomonadati</taxon>
        <taxon>Pseudomonadota</taxon>
        <taxon>Alphaproteobacteria</taxon>
        <taxon>Geminicoccales</taxon>
        <taxon>Geminicoccaceae</taxon>
        <taxon>Arboricoccus</taxon>
    </lineage>
</organism>
<dbReference type="Proteomes" id="UP000197065">
    <property type="component" value="Unassembled WGS sequence"/>
</dbReference>
<dbReference type="GO" id="GO:0016020">
    <property type="term" value="C:membrane"/>
    <property type="evidence" value="ECO:0007669"/>
    <property type="project" value="UniProtKB-SubCell"/>
</dbReference>
<reference evidence="7 8" key="1">
    <citation type="submission" date="2017-06" db="EMBL/GenBank/DDBJ databases">
        <authorList>
            <person name="Kim H.J."/>
            <person name="Triplett B.A."/>
        </authorList>
    </citation>
    <scope>NUCLEOTIDE SEQUENCE [LARGE SCALE GENOMIC DNA]</scope>
    <source>
        <strain evidence="7 8">B29T1</strain>
    </source>
</reference>
<feature type="transmembrane region" description="Helical" evidence="5">
    <location>
        <begin position="122"/>
        <end position="142"/>
    </location>
</feature>
<proteinExistence type="predicted"/>
<feature type="transmembrane region" description="Helical" evidence="5">
    <location>
        <begin position="148"/>
        <end position="165"/>
    </location>
</feature>
<evidence type="ECO:0000313" key="7">
    <source>
        <dbReference type="EMBL" id="SNB62314.1"/>
    </source>
</evidence>
<comment type="subcellular location">
    <subcellularLocation>
        <location evidence="1">Membrane</location>
        <topology evidence="1">Multi-pass membrane protein</topology>
    </subcellularLocation>
</comment>